<sequence>MLGGLLEDPVTFSLSNRYMHAAGMTIMAVSVGEICENTKLAREMALMGNYESALVYYEGTVQMIHRLLITIADPTRKSKWQLVQKQMAREYEQLKATVATLQMFQHDGEKALTPLAGNYEDLPTRDQMWGPAPHEIDPDVWPPPPDRDPNAWPPPTSAEHKGPPVMKSARNNPRNSRVENKKPTTGRNATTSQRKTSDARNTKNAANKAHSAKTKDTSNKDHGNIGKDKQDRDNNNGDTDDEKHKEEERRFEPPSAADGDLVDMLERDIVQKNPNIRWDDIADLAEAKRLLEEAVVLPMWMPDFFKGIRRPWKGVLMVGPPGTGKTMLAKAVATECGTTFFNVSSSTLTSKYRGESEKLVRLLFEMARFYAPSTIFIDEIDSLCSRRGSDSEHEASRRVKSELLVQMDGLGSATDEPAKVVMVLAATNFPWDIDEALRRRLEKRIYIPLPTQDGREALLAINLREVKVDPEVDLRTIARKLDGYSGADITNVCRDASMMSMRRKIAGLKPEQIKQLAKEELDLPVTKQDFMEALAKCNKSVSKGDIQKYLSWMDEFGSS</sequence>
<dbReference type="CDD" id="cd21748">
    <property type="entry name" value="Kp60-NTD"/>
    <property type="match status" value="1"/>
</dbReference>
<organism evidence="11 12">
    <name type="scientific">Chilo suppressalis</name>
    <name type="common">Asiatic rice borer moth</name>
    <dbReference type="NCBI Taxonomy" id="168631"/>
    <lineage>
        <taxon>Eukaryota</taxon>
        <taxon>Metazoa</taxon>
        <taxon>Ecdysozoa</taxon>
        <taxon>Arthropoda</taxon>
        <taxon>Hexapoda</taxon>
        <taxon>Insecta</taxon>
        <taxon>Pterygota</taxon>
        <taxon>Neoptera</taxon>
        <taxon>Endopterygota</taxon>
        <taxon>Lepidoptera</taxon>
        <taxon>Glossata</taxon>
        <taxon>Ditrysia</taxon>
        <taxon>Pyraloidea</taxon>
        <taxon>Crambidae</taxon>
        <taxon>Crambinae</taxon>
        <taxon>Chilo</taxon>
    </lineage>
</organism>
<feature type="domain" description="AAA+ ATPase" evidence="10">
    <location>
        <begin position="311"/>
        <end position="451"/>
    </location>
</feature>
<dbReference type="InterPro" id="IPR028596">
    <property type="entry name" value="KATNA1"/>
</dbReference>
<keyword evidence="8" id="KW-0131">Cell cycle</keyword>
<keyword evidence="7 8" id="KW-0413">Isomerase</keyword>
<dbReference type="Proteomes" id="UP001153292">
    <property type="component" value="Chromosome 20"/>
</dbReference>
<evidence type="ECO:0000256" key="7">
    <source>
        <dbReference type="ARBA" id="ARBA00023235"/>
    </source>
</evidence>
<dbReference type="Gene3D" id="3.40.50.300">
    <property type="entry name" value="P-loop containing nucleotide triphosphate hydrolases"/>
    <property type="match status" value="1"/>
</dbReference>
<dbReference type="EMBL" id="OU963913">
    <property type="protein sequence ID" value="CAH0402460.1"/>
    <property type="molecule type" value="Genomic_DNA"/>
</dbReference>
<dbReference type="EC" id="5.6.1.1" evidence="8"/>
<evidence type="ECO:0000256" key="3">
    <source>
        <dbReference type="ARBA" id="ARBA00022701"/>
    </source>
</evidence>
<dbReference type="Pfam" id="PF21126">
    <property type="entry name" value="KATNA1_MIT"/>
    <property type="match status" value="1"/>
</dbReference>
<comment type="function">
    <text evidence="8">Catalytic subunit of a complex which severs microtubules in an ATP-dependent manner. Microtubule severing may promote rapid reorganization of cellular microtubule arrays and the release of microtubules from the centrosome following nucleation.</text>
</comment>
<accession>A0ABN8B901</accession>
<keyword evidence="2 8" id="KW-0963">Cytoplasm</keyword>
<reference evidence="11" key="1">
    <citation type="submission" date="2021-12" db="EMBL/GenBank/DDBJ databases">
        <authorList>
            <person name="King R."/>
        </authorList>
    </citation>
    <scope>NUCLEOTIDE SEQUENCE</scope>
</reference>
<keyword evidence="6 8" id="KW-0206">Cytoskeleton</keyword>
<evidence type="ECO:0000313" key="12">
    <source>
        <dbReference type="Proteomes" id="UP001153292"/>
    </source>
</evidence>
<name>A0ABN8B901_CHISP</name>
<evidence type="ECO:0000256" key="4">
    <source>
        <dbReference type="ARBA" id="ARBA00022741"/>
    </source>
</evidence>
<keyword evidence="8" id="KW-0498">Mitosis</keyword>
<proteinExistence type="inferred from homology"/>
<dbReference type="SUPFAM" id="SSF52540">
    <property type="entry name" value="P-loop containing nucleoside triphosphate hydrolases"/>
    <property type="match status" value="1"/>
</dbReference>
<evidence type="ECO:0000256" key="8">
    <source>
        <dbReference type="HAMAP-Rule" id="MF_03023"/>
    </source>
</evidence>
<keyword evidence="12" id="KW-1185">Reference proteome</keyword>
<dbReference type="Pfam" id="PF09336">
    <property type="entry name" value="Vps4_C"/>
    <property type="match status" value="1"/>
</dbReference>
<dbReference type="SMART" id="SM00382">
    <property type="entry name" value="AAA"/>
    <property type="match status" value="1"/>
</dbReference>
<dbReference type="InterPro" id="IPR003593">
    <property type="entry name" value="AAA+_ATPase"/>
</dbReference>
<keyword evidence="5 8" id="KW-0067">ATP-binding</keyword>
<dbReference type="InterPro" id="IPR003960">
    <property type="entry name" value="ATPase_AAA_CS"/>
</dbReference>
<protein>
    <recommendedName>
        <fullName evidence="8">Katanin p60 ATPase-containing subunit A1</fullName>
        <shortName evidence="8">Katanin p60 subunit A1</shortName>
        <ecNumber evidence="8">5.6.1.1</ecNumber>
    </recommendedName>
    <alternativeName>
        <fullName evidence="8">p60 katanin</fullName>
    </alternativeName>
</protein>
<gene>
    <name evidence="8" type="primary">KATNA1</name>
    <name evidence="11" type="ORF">CHILSU_LOCUS5700</name>
</gene>
<dbReference type="InterPro" id="IPR048612">
    <property type="entry name" value="KTNA1_AAA_dom"/>
</dbReference>
<dbReference type="Pfam" id="PF17862">
    <property type="entry name" value="AAA_lid_3"/>
    <property type="match status" value="1"/>
</dbReference>
<feature type="compositionally biased region" description="Basic and acidic residues" evidence="9">
    <location>
        <begin position="213"/>
        <end position="252"/>
    </location>
</feature>
<dbReference type="InterPro" id="IPR050304">
    <property type="entry name" value="MT-severing_AAA_ATPase"/>
</dbReference>
<keyword evidence="8" id="KW-0132">Cell division</keyword>
<comment type="subunit">
    <text evidence="8">Can homooligomerize into hexameric rings, which may be promoted by interaction with microtubules. Interacts with KATNB1, which may serve as a targeting subunit.</text>
</comment>
<dbReference type="Pfam" id="PF00004">
    <property type="entry name" value="AAA"/>
    <property type="match status" value="1"/>
</dbReference>
<evidence type="ECO:0000313" key="11">
    <source>
        <dbReference type="EMBL" id="CAH0402460.1"/>
    </source>
</evidence>
<dbReference type="Gene3D" id="1.20.58.80">
    <property type="entry name" value="Phosphotransferase system, lactose/cellobiose-type IIA subunit"/>
    <property type="match status" value="1"/>
</dbReference>
<evidence type="ECO:0000256" key="1">
    <source>
        <dbReference type="ARBA" id="ARBA00004186"/>
    </source>
</evidence>
<comment type="catalytic activity">
    <reaction evidence="8">
        <text>n ATP + n H2O + a microtubule = n ADP + n phosphate + (n+1) alpha/beta tubulin heterodimers.</text>
        <dbReference type="EC" id="5.6.1.1"/>
    </reaction>
</comment>
<comment type="similarity">
    <text evidence="8">Belongs to the AAA ATPase family. Katanin p60 subunit A1 subfamily.</text>
</comment>
<dbReference type="InterPro" id="IPR027417">
    <property type="entry name" value="P-loop_NTPase"/>
</dbReference>
<dbReference type="HAMAP" id="MF_03023">
    <property type="entry name" value="Katanin_p60_A1"/>
    <property type="match status" value="1"/>
</dbReference>
<evidence type="ECO:0000259" key="10">
    <source>
        <dbReference type="SMART" id="SM00382"/>
    </source>
</evidence>
<feature type="compositionally biased region" description="Polar residues" evidence="9">
    <location>
        <begin position="183"/>
        <end position="194"/>
    </location>
</feature>
<dbReference type="PROSITE" id="PS00674">
    <property type="entry name" value="AAA"/>
    <property type="match status" value="1"/>
</dbReference>
<feature type="binding site" evidence="8">
    <location>
        <begin position="319"/>
        <end position="326"/>
    </location>
    <ligand>
        <name>ATP</name>
        <dbReference type="ChEBI" id="CHEBI:30616"/>
    </ligand>
</feature>
<evidence type="ECO:0000256" key="9">
    <source>
        <dbReference type="SAM" id="MobiDB-lite"/>
    </source>
</evidence>
<comment type="activity regulation">
    <text evidence="8">ATPase activity is stimulated by microtubules, which promote homooligomerization. ATP-dependent microtubule severing is stimulated by interaction with KATNB1.</text>
</comment>
<keyword evidence="3 8" id="KW-0493">Microtubule</keyword>
<dbReference type="PANTHER" id="PTHR23074:SF19">
    <property type="entry name" value="KATANIN P60 ATPASE-CONTAINING SUBUNIT A1"/>
    <property type="match status" value="1"/>
</dbReference>
<dbReference type="Gene3D" id="1.10.8.60">
    <property type="match status" value="1"/>
</dbReference>
<comment type="subcellular location">
    <subcellularLocation>
        <location evidence="1 8">Cytoplasm</location>
        <location evidence="1 8">Cytoskeleton</location>
        <location evidence="1 8">Spindle</location>
    </subcellularLocation>
    <subcellularLocation>
        <location evidence="8">Cytoplasm</location>
    </subcellularLocation>
    <subcellularLocation>
        <location evidence="8">Cytoplasm</location>
        <location evidence="8">Cytoskeleton</location>
        <location evidence="8">Microtubule organizing center</location>
        <location evidence="8">Centrosome</location>
    </subcellularLocation>
    <subcellularLocation>
        <location evidence="8">Cytoplasm</location>
        <location evidence="8">Cytoskeleton</location>
        <location evidence="8">Spindle pole</location>
    </subcellularLocation>
    <text evidence="8">Predominantly cytoplasmic. Also localized to the interphase centrosome and the mitotic spindle poles. Enhanced recruitment to the mitotic spindle poles requires microtubules and interaction with KATNB1.</text>
</comment>
<feature type="region of interest" description="Disordered" evidence="9">
    <location>
        <begin position="115"/>
        <end position="263"/>
    </location>
</feature>
<dbReference type="InterPro" id="IPR048611">
    <property type="entry name" value="KATNA1_MIT"/>
</dbReference>
<dbReference type="InterPro" id="IPR041569">
    <property type="entry name" value="AAA_lid_3"/>
</dbReference>
<evidence type="ECO:0000256" key="6">
    <source>
        <dbReference type="ARBA" id="ARBA00023212"/>
    </source>
</evidence>
<dbReference type="InterPro" id="IPR003959">
    <property type="entry name" value="ATPase_AAA_core"/>
</dbReference>
<dbReference type="InterPro" id="IPR015415">
    <property type="entry name" value="Spast_Vps4_C"/>
</dbReference>
<evidence type="ECO:0000256" key="2">
    <source>
        <dbReference type="ARBA" id="ARBA00022490"/>
    </source>
</evidence>
<dbReference type="PANTHER" id="PTHR23074">
    <property type="entry name" value="AAA DOMAIN-CONTAINING"/>
    <property type="match status" value="1"/>
</dbReference>
<evidence type="ECO:0000256" key="5">
    <source>
        <dbReference type="ARBA" id="ARBA00022840"/>
    </source>
</evidence>
<dbReference type="CDD" id="cd19522">
    <property type="entry name" value="RecA-like_KTNA1"/>
    <property type="match status" value="1"/>
</dbReference>
<keyword evidence="4 8" id="KW-0547">Nucleotide-binding</keyword>